<dbReference type="InterPro" id="IPR033140">
    <property type="entry name" value="Lipase_GDXG_put_SER_AS"/>
</dbReference>
<dbReference type="RefSeq" id="WP_226573231.1">
    <property type="nucleotide sequence ID" value="NZ_BLAY01000002.1"/>
</dbReference>
<feature type="active site" evidence="3">
    <location>
        <position position="156"/>
    </location>
</feature>
<name>A0AAV3X5R5_9CYAN</name>
<dbReference type="SUPFAM" id="SSF53474">
    <property type="entry name" value="alpha/beta-Hydrolases"/>
    <property type="match status" value="1"/>
</dbReference>
<sequence length="311" mass="34085">MPLDPQAEKILKLIAGLNIPPLQTLEPAKAREITAQYRGKPRRLQPVPQVKNRTISTPVGDIPIRIYTPKGNAPMPVLVYFHGGGWVLGDLDAADSICWNISLKAECVVVSVDYRLAPEHKFPAALDDAYAALKWVVANAIELHIDPARVGVAGDSAGGNIAAALALMARDKGEPKLVYQLLMYPVIQNDFNTESYLKYASGFGLTRDEMIWYWQHYLADEADAQNHYASPILAEELSNLPPALIITGECDVLRDEGLAYGAKLQEAGVSVQFWEGEGMIHSFVGMAQVLDKGKDAIAYITTRLREVFANG</sequence>
<evidence type="ECO:0000313" key="6">
    <source>
        <dbReference type="Proteomes" id="UP001050975"/>
    </source>
</evidence>
<dbReference type="PROSITE" id="PS01174">
    <property type="entry name" value="LIPASE_GDXG_SER"/>
    <property type="match status" value="1"/>
</dbReference>
<dbReference type="GO" id="GO:0016787">
    <property type="term" value="F:hydrolase activity"/>
    <property type="evidence" value="ECO:0007669"/>
    <property type="project" value="UniProtKB-KW"/>
</dbReference>
<dbReference type="InterPro" id="IPR050300">
    <property type="entry name" value="GDXG_lipolytic_enzyme"/>
</dbReference>
<gene>
    <name evidence="5" type="ORF">MiSe_02840</name>
</gene>
<accession>A0AAV3X5R5</accession>
<dbReference type="Pfam" id="PF07859">
    <property type="entry name" value="Abhydrolase_3"/>
    <property type="match status" value="1"/>
</dbReference>
<dbReference type="AlphaFoldDB" id="A0AAV3X5R5"/>
<dbReference type="InterPro" id="IPR002168">
    <property type="entry name" value="Lipase_GDXG_HIS_AS"/>
</dbReference>
<dbReference type="InterPro" id="IPR029058">
    <property type="entry name" value="AB_hydrolase_fold"/>
</dbReference>
<protein>
    <submittedName>
        <fullName evidence="5">Lipase</fullName>
    </submittedName>
</protein>
<dbReference type="PANTHER" id="PTHR48081:SF8">
    <property type="entry name" value="ALPHA_BETA HYDROLASE FOLD-3 DOMAIN-CONTAINING PROTEIN-RELATED"/>
    <property type="match status" value="1"/>
</dbReference>
<comment type="similarity">
    <text evidence="1">Belongs to the 'GDXG' lipolytic enzyme family.</text>
</comment>
<dbReference type="PROSITE" id="PS01173">
    <property type="entry name" value="LIPASE_GDXG_HIS"/>
    <property type="match status" value="1"/>
</dbReference>
<evidence type="ECO:0000256" key="3">
    <source>
        <dbReference type="PROSITE-ProRule" id="PRU10038"/>
    </source>
</evidence>
<comment type="caution">
    <text evidence="5">The sequence shown here is derived from an EMBL/GenBank/DDBJ whole genome shotgun (WGS) entry which is preliminary data.</text>
</comment>
<dbReference type="Gene3D" id="3.40.50.1820">
    <property type="entry name" value="alpha/beta hydrolase"/>
    <property type="match status" value="1"/>
</dbReference>
<organism evidence="5 6">
    <name type="scientific">Microseira wollei NIES-4236</name>
    <dbReference type="NCBI Taxonomy" id="2530354"/>
    <lineage>
        <taxon>Bacteria</taxon>
        <taxon>Bacillati</taxon>
        <taxon>Cyanobacteriota</taxon>
        <taxon>Cyanophyceae</taxon>
        <taxon>Oscillatoriophycideae</taxon>
        <taxon>Aerosakkonematales</taxon>
        <taxon>Aerosakkonemataceae</taxon>
        <taxon>Microseira</taxon>
    </lineage>
</organism>
<reference evidence="5" key="1">
    <citation type="submission" date="2019-10" db="EMBL/GenBank/DDBJ databases">
        <title>Draft genome sequece of Microseira wollei NIES-4236.</title>
        <authorList>
            <person name="Yamaguchi H."/>
            <person name="Suzuki S."/>
            <person name="Kawachi M."/>
        </authorList>
    </citation>
    <scope>NUCLEOTIDE SEQUENCE</scope>
    <source>
        <strain evidence="5">NIES-4236</strain>
    </source>
</reference>
<evidence type="ECO:0000256" key="1">
    <source>
        <dbReference type="ARBA" id="ARBA00010515"/>
    </source>
</evidence>
<evidence type="ECO:0000313" key="5">
    <source>
        <dbReference type="EMBL" id="GET35542.1"/>
    </source>
</evidence>
<keyword evidence="6" id="KW-1185">Reference proteome</keyword>
<dbReference type="InterPro" id="IPR013094">
    <property type="entry name" value="AB_hydrolase_3"/>
</dbReference>
<dbReference type="Proteomes" id="UP001050975">
    <property type="component" value="Unassembled WGS sequence"/>
</dbReference>
<dbReference type="FunFam" id="3.40.50.1820:FF:000089">
    <property type="entry name" value="Alpha/beta hydrolase"/>
    <property type="match status" value="1"/>
</dbReference>
<dbReference type="PANTHER" id="PTHR48081">
    <property type="entry name" value="AB HYDROLASE SUPERFAMILY PROTEIN C4A8.06C"/>
    <property type="match status" value="1"/>
</dbReference>
<evidence type="ECO:0000256" key="2">
    <source>
        <dbReference type="ARBA" id="ARBA00022801"/>
    </source>
</evidence>
<keyword evidence="2" id="KW-0378">Hydrolase</keyword>
<dbReference type="EMBL" id="BLAY01000002">
    <property type="protein sequence ID" value="GET35542.1"/>
    <property type="molecule type" value="Genomic_DNA"/>
</dbReference>
<proteinExistence type="inferred from homology"/>
<evidence type="ECO:0000259" key="4">
    <source>
        <dbReference type="Pfam" id="PF07859"/>
    </source>
</evidence>
<feature type="domain" description="Alpha/beta hydrolase fold-3" evidence="4">
    <location>
        <begin position="78"/>
        <end position="284"/>
    </location>
</feature>